<protein>
    <submittedName>
        <fullName evidence="2">Uncharacterized protein</fullName>
    </submittedName>
</protein>
<sequence length="373" mass="42644">MAEPTRAAVYAQARRDNENEARELLLSRLGEKHIYIDAMIETRGDLNFTTKVLVTTLLYFDPCAQIPAPFDRKTYSSTSAEYNQLRRTNEREVCGILRKRIAEHILEQDFMQLSHFNPTTKIIIASARYMDDFEGHVLKQEADSDIQMDLSPTNLSSTAVEPSSIDTSDLPDFPSVTRQTTIPDSDDEDIPCLLPPPPRSSFPQIETDGTVDRAATRSSKRLSIAGTDAIQHIKSEYNLRPPPLKSMTAKKRSKSPPRNADTTRPWEETEPRIPWDMQPIQRHPVEQIEQLEQVAKRLLAKAKDMIEPGEETTRRGYAIRSADISDEQLRDIEWISDLMIDALTVIEDKGEKMKKMKKWAAEQAKWAEEYELQ</sequence>
<accession>A0AAN8I145</accession>
<name>A0AAN8I145_9EURO</name>
<dbReference type="Proteomes" id="UP001316803">
    <property type="component" value="Unassembled WGS sequence"/>
</dbReference>
<dbReference type="EMBL" id="JAKLMC020000055">
    <property type="protein sequence ID" value="KAK5948017.1"/>
    <property type="molecule type" value="Genomic_DNA"/>
</dbReference>
<evidence type="ECO:0000313" key="3">
    <source>
        <dbReference type="Proteomes" id="UP001316803"/>
    </source>
</evidence>
<gene>
    <name evidence="2" type="ORF">OHC33_010945</name>
</gene>
<evidence type="ECO:0000313" key="2">
    <source>
        <dbReference type="EMBL" id="KAK5948017.1"/>
    </source>
</evidence>
<feature type="compositionally biased region" description="Polar residues" evidence="1">
    <location>
        <begin position="154"/>
        <end position="167"/>
    </location>
</feature>
<reference evidence="2 3" key="1">
    <citation type="submission" date="2022-12" db="EMBL/GenBank/DDBJ databases">
        <title>Genomic features and morphological characterization of a novel Knufia sp. strain isolated from spacecraft assembly facility.</title>
        <authorList>
            <person name="Teixeira M."/>
            <person name="Chander A.M."/>
            <person name="Stajich J.E."/>
            <person name="Venkateswaran K."/>
        </authorList>
    </citation>
    <scope>NUCLEOTIDE SEQUENCE [LARGE SCALE GENOMIC DNA]</scope>
    <source>
        <strain evidence="2 3">FJI-L2-BK-P2</strain>
    </source>
</reference>
<feature type="region of interest" description="Disordered" evidence="1">
    <location>
        <begin position="154"/>
        <end position="271"/>
    </location>
</feature>
<dbReference type="AlphaFoldDB" id="A0AAN8I145"/>
<proteinExistence type="predicted"/>
<evidence type="ECO:0000256" key="1">
    <source>
        <dbReference type="SAM" id="MobiDB-lite"/>
    </source>
</evidence>
<organism evidence="2 3">
    <name type="scientific">Knufia fluminis</name>
    <dbReference type="NCBI Taxonomy" id="191047"/>
    <lineage>
        <taxon>Eukaryota</taxon>
        <taxon>Fungi</taxon>
        <taxon>Dikarya</taxon>
        <taxon>Ascomycota</taxon>
        <taxon>Pezizomycotina</taxon>
        <taxon>Eurotiomycetes</taxon>
        <taxon>Chaetothyriomycetidae</taxon>
        <taxon>Chaetothyriales</taxon>
        <taxon>Trichomeriaceae</taxon>
        <taxon>Knufia</taxon>
    </lineage>
</organism>
<comment type="caution">
    <text evidence="2">The sequence shown here is derived from an EMBL/GenBank/DDBJ whole genome shotgun (WGS) entry which is preliminary data.</text>
</comment>
<keyword evidence="3" id="KW-1185">Reference proteome</keyword>